<evidence type="ECO:0000313" key="1">
    <source>
        <dbReference type="EMBL" id="KXA16436.1"/>
    </source>
</evidence>
<protein>
    <submittedName>
        <fullName evidence="1">Uncharacterized protein</fullName>
    </submittedName>
</protein>
<evidence type="ECO:0000313" key="2">
    <source>
        <dbReference type="Proteomes" id="UP000070617"/>
    </source>
</evidence>
<dbReference type="STRING" id="134605.HMPREF3206_00413"/>
<accession>A0A133NJG6</accession>
<proteinExistence type="predicted"/>
<name>A0A133NJG6_9FUSO</name>
<dbReference type="Proteomes" id="UP000070617">
    <property type="component" value="Unassembled WGS sequence"/>
</dbReference>
<dbReference type="EMBL" id="LRPX01000010">
    <property type="protein sequence ID" value="KXA16436.1"/>
    <property type="molecule type" value="Genomic_DNA"/>
</dbReference>
<organism evidence="1 2">
    <name type="scientific">Fusobacterium equinum</name>
    <dbReference type="NCBI Taxonomy" id="134605"/>
    <lineage>
        <taxon>Bacteria</taxon>
        <taxon>Fusobacteriati</taxon>
        <taxon>Fusobacteriota</taxon>
        <taxon>Fusobacteriia</taxon>
        <taxon>Fusobacteriales</taxon>
        <taxon>Fusobacteriaceae</taxon>
        <taxon>Fusobacterium</taxon>
    </lineage>
</organism>
<dbReference type="PATRIC" id="fig|134605.3.peg.414"/>
<keyword evidence="2" id="KW-1185">Reference proteome</keyword>
<reference evidence="2" key="1">
    <citation type="submission" date="2016-01" db="EMBL/GenBank/DDBJ databases">
        <authorList>
            <person name="Mitreva M."/>
            <person name="Pepin K.H."/>
            <person name="Mihindukulasuriya K.A."/>
            <person name="Fulton R."/>
            <person name="Fronick C."/>
            <person name="O'Laughlin M."/>
            <person name="Miner T."/>
            <person name="Herter B."/>
            <person name="Rosa B.A."/>
            <person name="Cordes M."/>
            <person name="Tomlinson C."/>
            <person name="Wollam A."/>
            <person name="Palsikar V.B."/>
            <person name="Mardis E.R."/>
            <person name="Wilson R.K."/>
        </authorList>
    </citation>
    <scope>NUCLEOTIDE SEQUENCE [LARGE SCALE GENOMIC DNA]</scope>
    <source>
        <strain evidence="2">CMW8396</strain>
    </source>
</reference>
<sequence length="39" mass="4607">MIKKEATPREAASSIFRKWVHTYCACYKRMIVIQALSKF</sequence>
<comment type="caution">
    <text evidence="1">The sequence shown here is derived from an EMBL/GenBank/DDBJ whole genome shotgun (WGS) entry which is preliminary data.</text>
</comment>
<gene>
    <name evidence="1" type="ORF">HMPREF3206_00413</name>
</gene>
<dbReference type="AlphaFoldDB" id="A0A133NJG6"/>